<name>A0A1C3Y8N6_9HYPH</name>
<proteinExistence type="predicted"/>
<protein>
    <submittedName>
        <fullName evidence="1">Uncharacterized protein</fullName>
    </submittedName>
</protein>
<organism evidence="1 2">
    <name type="scientific">Rhizobium aethiopicum</name>
    <dbReference type="NCBI Taxonomy" id="1138170"/>
    <lineage>
        <taxon>Bacteria</taxon>
        <taxon>Pseudomonadati</taxon>
        <taxon>Pseudomonadota</taxon>
        <taxon>Alphaproteobacteria</taxon>
        <taxon>Hyphomicrobiales</taxon>
        <taxon>Rhizobiaceae</taxon>
        <taxon>Rhizobium/Agrobacterium group</taxon>
        <taxon>Rhizobium</taxon>
    </lineage>
</organism>
<gene>
    <name evidence="1" type="ORF">GA0061105_1133</name>
</gene>
<accession>A0A1C3Y8N6</accession>
<sequence length="188" mass="20331">MNLCRYVPRALSEARKSATPAISLGWPIRPSGVSDRANFFRLPQCGLQRWAAPRCAKTDGGVSSGAKDRRRFPPMLVSGSFIGKSGDMNKIDIHALRQIGWDRWDPIGIRQLGNSAWRSGAADEYDSYLLHAANMILHGAALDTVAAYLDGIISSDLALGPVEDAVHRASLHTAEAISAYVQANRASS</sequence>
<dbReference type="STRING" id="1138170.GA0061105_1133"/>
<dbReference type="AlphaFoldDB" id="A0A1C3Y8N6"/>
<dbReference type="EMBL" id="FMAJ01000013">
    <property type="protein sequence ID" value="SCB60764.1"/>
    <property type="molecule type" value="Genomic_DNA"/>
</dbReference>
<dbReference type="Proteomes" id="UP000198723">
    <property type="component" value="Unassembled WGS sequence"/>
</dbReference>
<reference evidence="1 2" key="1">
    <citation type="submission" date="2016-08" db="EMBL/GenBank/DDBJ databases">
        <authorList>
            <person name="Seilhamer J.J."/>
        </authorList>
    </citation>
    <scope>NUCLEOTIDE SEQUENCE [LARGE SCALE GENOMIC DNA]</scope>
    <source>
        <strain evidence="1 2">HBR26</strain>
    </source>
</reference>
<evidence type="ECO:0000313" key="1">
    <source>
        <dbReference type="EMBL" id="SCB60764.1"/>
    </source>
</evidence>
<evidence type="ECO:0000313" key="2">
    <source>
        <dbReference type="Proteomes" id="UP000198723"/>
    </source>
</evidence>